<dbReference type="InterPro" id="IPR036291">
    <property type="entry name" value="NAD(P)-bd_dom_sf"/>
</dbReference>
<evidence type="ECO:0000256" key="2">
    <source>
        <dbReference type="ARBA" id="ARBA00023002"/>
    </source>
</evidence>
<feature type="domain" description="NmrA-like" evidence="4">
    <location>
        <begin position="43"/>
        <end position="265"/>
    </location>
</feature>
<dbReference type="PANTHER" id="PTHR47706:SF7">
    <property type="entry name" value="CIPA-LIKE, PUTATIVE (AFU_ORTHOLOGUE AFUA_1G01630)-RELATED"/>
    <property type="match status" value="1"/>
</dbReference>
<gene>
    <name evidence="5" type="ORF">B0I35DRAFT_459523</name>
</gene>
<evidence type="ECO:0000313" key="5">
    <source>
        <dbReference type="EMBL" id="KAH7320784.1"/>
    </source>
</evidence>
<sequence>MAACLGVINLAVLHSSVLVPSTNPAIVPAADQSSFIMTSTQGRKIALIGATGNIGTPTLNALLAKKIHTITVILRPESTATLPPDVIVKKGALDDEAFLTSALEGQDVLLVQAAISVMELQDGFIRAAAAAKVEYVLPTEFGSDPEARFIDQFELLVQKKARKQLIEELGVSSWIGVVTNQWLDFCLPYGLYAINSKDRKATLFDGGNTKFVTATYGRIGQAVAELLSLPKEELAAYKNKHLYVTSFHITQRELLDSIQRATGTTDEDWEIVSASSDEIEKKYLETAQKGDQESWMFTFAMYHYRQGWGGDFSHKSDMSKFGFEQEDLDETVKRVLGL</sequence>
<organism evidence="5 6">
    <name type="scientific">Stachybotrys elegans</name>
    <dbReference type="NCBI Taxonomy" id="80388"/>
    <lineage>
        <taxon>Eukaryota</taxon>
        <taxon>Fungi</taxon>
        <taxon>Dikarya</taxon>
        <taxon>Ascomycota</taxon>
        <taxon>Pezizomycotina</taxon>
        <taxon>Sordariomycetes</taxon>
        <taxon>Hypocreomycetidae</taxon>
        <taxon>Hypocreales</taxon>
        <taxon>Stachybotryaceae</taxon>
        <taxon>Stachybotrys</taxon>
    </lineage>
</organism>
<feature type="signal peptide" evidence="3">
    <location>
        <begin position="1"/>
        <end position="24"/>
    </location>
</feature>
<dbReference type="InterPro" id="IPR051609">
    <property type="entry name" value="NmrA/Isoflavone_reductase-like"/>
</dbReference>
<dbReference type="SUPFAM" id="SSF51735">
    <property type="entry name" value="NAD(P)-binding Rossmann-fold domains"/>
    <property type="match status" value="1"/>
</dbReference>
<dbReference type="Pfam" id="PF05368">
    <property type="entry name" value="NmrA"/>
    <property type="match status" value="1"/>
</dbReference>
<comment type="caution">
    <text evidence="5">The sequence shown here is derived from an EMBL/GenBank/DDBJ whole genome shotgun (WGS) entry which is preliminary data.</text>
</comment>
<keyword evidence="2" id="KW-0560">Oxidoreductase</keyword>
<evidence type="ECO:0000256" key="3">
    <source>
        <dbReference type="SAM" id="SignalP"/>
    </source>
</evidence>
<dbReference type="Gene3D" id="3.40.50.720">
    <property type="entry name" value="NAD(P)-binding Rossmann-like Domain"/>
    <property type="match status" value="1"/>
</dbReference>
<dbReference type="OrthoDB" id="419598at2759"/>
<dbReference type="EMBL" id="JAGPNK010000005">
    <property type="protein sequence ID" value="KAH7320784.1"/>
    <property type="molecule type" value="Genomic_DNA"/>
</dbReference>
<accession>A0A8K0SX88</accession>
<evidence type="ECO:0000313" key="6">
    <source>
        <dbReference type="Proteomes" id="UP000813444"/>
    </source>
</evidence>
<reference evidence="5" key="1">
    <citation type="journal article" date="2021" name="Nat. Commun.">
        <title>Genetic determinants of endophytism in the Arabidopsis root mycobiome.</title>
        <authorList>
            <person name="Mesny F."/>
            <person name="Miyauchi S."/>
            <person name="Thiergart T."/>
            <person name="Pickel B."/>
            <person name="Atanasova L."/>
            <person name="Karlsson M."/>
            <person name="Huettel B."/>
            <person name="Barry K.W."/>
            <person name="Haridas S."/>
            <person name="Chen C."/>
            <person name="Bauer D."/>
            <person name="Andreopoulos W."/>
            <person name="Pangilinan J."/>
            <person name="LaButti K."/>
            <person name="Riley R."/>
            <person name="Lipzen A."/>
            <person name="Clum A."/>
            <person name="Drula E."/>
            <person name="Henrissat B."/>
            <person name="Kohler A."/>
            <person name="Grigoriev I.V."/>
            <person name="Martin F.M."/>
            <person name="Hacquard S."/>
        </authorList>
    </citation>
    <scope>NUCLEOTIDE SEQUENCE</scope>
    <source>
        <strain evidence="5">MPI-CAGE-CH-0235</strain>
    </source>
</reference>
<name>A0A8K0SX88_9HYPO</name>
<dbReference type="InterPro" id="IPR008030">
    <property type="entry name" value="NmrA-like"/>
</dbReference>
<dbReference type="GO" id="GO:0016491">
    <property type="term" value="F:oxidoreductase activity"/>
    <property type="evidence" value="ECO:0007669"/>
    <property type="project" value="UniProtKB-KW"/>
</dbReference>
<dbReference type="PANTHER" id="PTHR47706">
    <property type="entry name" value="NMRA-LIKE FAMILY PROTEIN"/>
    <property type="match status" value="1"/>
</dbReference>
<feature type="chain" id="PRO_5035475191" description="NmrA-like domain-containing protein" evidence="3">
    <location>
        <begin position="25"/>
        <end position="338"/>
    </location>
</feature>
<keyword evidence="6" id="KW-1185">Reference proteome</keyword>
<proteinExistence type="predicted"/>
<protein>
    <recommendedName>
        <fullName evidence="4">NmrA-like domain-containing protein</fullName>
    </recommendedName>
</protein>
<evidence type="ECO:0000259" key="4">
    <source>
        <dbReference type="Pfam" id="PF05368"/>
    </source>
</evidence>
<dbReference type="CDD" id="cd05259">
    <property type="entry name" value="PCBER_SDR_a"/>
    <property type="match status" value="1"/>
</dbReference>
<keyword evidence="1" id="KW-0521">NADP</keyword>
<dbReference type="Gene3D" id="3.90.25.10">
    <property type="entry name" value="UDP-galactose 4-epimerase, domain 1"/>
    <property type="match status" value="1"/>
</dbReference>
<dbReference type="InterPro" id="IPR045312">
    <property type="entry name" value="PCBER-like"/>
</dbReference>
<evidence type="ECO:0000256" key="1">
    <source>
        <dbReference type="ARBA" id="ARBA00022857"/>
    </source>
</evidence>
<keyword evidence="3" id="KW-0732">Signal</keyword>
<dbReference type="Proteomes" id="UP000813444">
    <property type="component" value="Unassembled WGS sequence"/>
</dbReference>
<dbReference type="AlphaFoldDB" id="A0A8K0SX88"/>